<dbReference type="EMBL" id="JARSBN010000007">
    <property type="protein sequence ID" value="MDG4716825.1"/>
    <property type="molecule type" value="Genomic_DNA"/>
</dbReference>
<organism evidence="6 7">
    <name type="scientific">Winogradskyella marincola</name>
    <dbReference type="NCBI Taxonomy" id="3037795"/>
    <lineage>
        <taxon>Bacteria</taxon>
        <taxon>Pseudomonadati</taxon>
        <taxon>Bacteroidota</taxon>
        <taxon>Flavobacteriia</taxon>
        <taxon>Flavobacteriales</taxon>
        <taxon>Flavobacteriaceae</taxon>
        <taxon>Winogradskyella</taxon>
    </lineage>
</organism>
<dbReference type="PANTHER" id="PTHR35089:SF1">
    <property type="entry name" value="CHAPERONE PROTEIN SKP"/>
    <property type="match status" value="1"/>
</dbReference>
<dbReference type="Pfam" id="PF03938">
    <property type="entry name" value="OmpH"/>
    <property type="match status" value="1"/>
</dbReference>
<feature type="compositionally biased region" description="Basic and acidic residues" evidence="4">
    <location>
        <begin position="312"/>
        <end position="362"/>
    </location>
</feature>
<dbReference type="SMART" id="SM00935">
    <property type="entry name" value="OmpH"/>
    <property type="match status" value="1"/>
</dbReference>
<keyword evidence="7" id="KW-1185">Reference proteome</keyword>
<keyword evidence="3" id="KW-0175">Coiled coil</keyword>
<gene>
    <name evidence="6" type="ORF">P7122_13145</name>
</gene>
<reference evidence="6 7" key="1">
    <citation type="submission" date="2023-03" db="EMBL/GenBank/DDBJ databases">
        <title>Strain YYF002 represents a novel species in the genus Winogradskyella isolated from seawater.</title>
        <authorList>
            <person name="Fu Z.-Y."/>
        </authorList>
    </citation>
    <scope>NUCLEOTIDE SEQUENCE [LARGE SCALE GENOMIC DNA]</scope>
    <source>
        <strain evidence="6 7">YYF002</strain>
    </source>
</reference>
<feature type="compositionally biased region" description="Basic residues" evidence="4">
    <location>
        <begin position="175"/>
        <end position="184"/>
    </location>
</feature>
<name>A0ABT6G449_9FLAO</name>
<evidence type="ECO:0000256" key="5">
    <source>
        <dbReference type="SAM" id="SignalP"/>
    </source>
</evidence>
<dbReference type="Gene3D" id="3.30.910.20">
    <property type="entry name" value="Skp domain"/>
    <property type="match status" value="1"/>
</dbReference>
<evidence type="ECO:0000256" key="2">
    <source>
        <dbReference type="ARBA" id="ARBA00022729"/>
    </source>
</evidence>
<feature type="coiled-coil region" evidence="3">
    <location>
        <begin position="57"/>
        <end position="84"/>
    </location>
</feature>
<feature type="region of interest" description="Disordered" evidence="4">
    <location>
        <begin position="175"/>
        <end position="362"/>
    </location>
</feature>
<protein>
    <submittedName>
        <fullName evidence="6">OmpH family outer membrane protein</fullName>
    </submittedName>
</protein>
<feature type="compositionally biased region" description="Basic and acidic residues" evidence="4">
    <location>
        <begin position="282"/>
        <end position="301"/>
    </location>
</feature>
<proteinExistence type="inferred from homology"/>
<sequence length="362" mass="42289">MKFKVLFLLAVISLMSFNANAQRGVRIGYIDTEYILQNVPEYQEASTQLDKKVLQWKTEIEKKLSVIEQKKKELESESVLLTKELYEERMEDISFEEAEILDYQQKRFGPDGDLMIQKRQLIEPIQDQIFAAVQQIAETKKFDFVFDKSADVVMLYSAERYDISEQVLRTITRTSKRSQAKNKKERQELEDEEVVPVVSEEKDERQKALEERKAEREAQLAAKRAEREKALEARRATQDSIREAKKREADARRQKVLDARNKTEDDVKSTVKDSTTQAKKSLKGDSAVKKENTVAKKDSVSTKKQPTAAEIKANDRERRRKALEERKQKILEQRKKAREEREEQLRKRDSIAKAKKEEGEDN</sequence>
<dbReference type="InterPro" id="IPR024930">
    <property type="entry name" value="Skp_dom_sf"/>
</dbReference>
<evidence type="ECO:0000313" key="6">
    <source>
        <dbReference type="EMBL" id="MDG4716825.1"/>
    </source>
</evidence>
<comment type="similarity">
    <text evidence="1">Belongs to the Skp family.</text>
</comment>
<evidence type="ECO:0000256" key="4">
    <source>
        <dbReference type="SAM" id="MobiDB-lite"/>
    </source>
</evidence>
<dbReference type="PANTHER" id="PTHR35089">
    <property type="entry name" value="CHAPERONE PROTEIN SKP"/>
    <property type="match status" value="1"/>
</dbReference>
<dbReference type="SUPFAM" id="SSF111384">
    <property type="entry name" value="OmpH-like"/>
    <property type="match status" value="1"/>
</dbReference>
<feature type="chain" id="PRO_5046351239" evidence="5">
    <location>
        <begin position="22"/>
        <end position="362"/>
    </location>
</feature>
<evidence type="ECO:0000256" key="3">
    <source>
        <dbReference type="SAM" id="Coils"/>
    </source>
</evidence>
<evidence type="ECO:0000313" key="7">
    <source>
        <dbReference type="Proteomes" id="UP001529085"/>
    </source>
</evidence>
<dbReference type="Proteomes" id="UP001529085">
    <property type="component" value="Unassembled WGS sequence"/>
</dbReference>
<comment type="caution">
    <text evidence="6">The sequence shown here is derived from an EMBL/GenBank/DDBJ whole genome shotgun (WGS) entry which is preliminary data.</text>
</comment>
<dbReference type="InterPro" id="IPR005632">
    <property type="entry name" value="Chaperone_Skp"/>
</dbReference>
<feature type="compositionally biased region" description="Basic and acidic residues" evidence="4">
    <location>
        <begin position="199"/>
        <end position="271"/>
    </location>
</feature>
<feature type="signal peptide" evidence="5">
    <location>
        <begin position="1"/>
        <end position="21"/>
    </location>
</feature>
<keyword evidence="2 5" id="KW-0732">Signal</keyword>
<evidence type="ECO:0000256" key="1">
    <source>
        <dbReference type="ARBA" id="ARBA00009091"/>
    </source>
</evidence>
<accession>A0ABT6G449</accession>